<accession>A0A543F8G5</accession>
<gene>
    <name evidence="2" type="ORF">FB390_1740</name>
</gene>
<reference evidence="2 3" key="1">
    <citation type="submission" date="2019-06" db="EMBL/GenBank/DDBJ databases">
        <title>Sequencing the genomes of 1000 actinobacteria strains.</title>
        <authorList>
            <person name="Klenk H.-P."/>
        </authorList>
    </citation>
    <scope>NUCLEOTIDE SEQUENCE [LARGE SCALE GENOMIC DNA]</scope>
    <source>
        <strain evidence="2 3">DSM 103495</strain>
    </source>
</reference>
<organism evidence="2 3">
    <name type="scientific">Nocardia bhagyanarayanae</name>
    <dbReference type="NCBI Taxonomy" id="1215925"/>
    <lineage>
        <taxon>Bacteria</taxon>
        <taxon>Bacillati</taxon>
        <taxon>Actinomycetota</taxon>
        <taxon>Actinomycetes</taxon>
        <taxon>Mycobacteriales</taxon>
        <taxon>Nocardiaceae</taxon>
        <taxon>Nocardia</taxon>
    </lineage>
</organism>
<feature type="compositionally biased region" description="Polar residues" evidence="1">
    <location>
        <begin position="148"/>
        <end position="159"/>
    </location>
</feature>
<feature type="compositionally biased region" description="Polar residues" evidence="1">
    <location>
        <begin position="73"/>
        <end position="82"/>
    </location>
</feature>
<sequence>MHALRTPTHTHRSPPHQLLRLPSLDATTARRPRRKPHPRLPTAGGKPGTAPNAPSTVRGKPGPTAHERAGRTPGTNVNQRNPPTAPDATHPLRTQKNLGQPSMHHARPTPETNRQPTQPTEPPPDATHPLRTQKNLSQPSMHHARPTPETNRQRTQPTNRPGRHPSARNPKHLAPDATHPYRTPEAPESPEHAPRTPKHKEPPSTGATHHRTTPTQVPINPRPRGPTLRTPPRPTP</sequence>
<protein>
    <submittedName>
        <fullName evidence="2">Uncharacterized protein</fullName>
    </submittedName>
</protein>
<evidence type="ECO:0000313" key="3">
    <source>
        <dbReference type="Proteomes" id="UP000316331"/>
    </source>
</evidence>
<feature type="region of interest" description="Disordered" evidence="1">
    <location>
        <begin position="1"/>
        <end position="236"/>
    </location>
</feature>
<dbReference type="EMBL" id="VFPG01000001">
    <property type="protein sequence ID" value="TQM30124.1"/>
    <property type="molecule type" value="Genomic_DNA"/>
</dbReference>
<feature type="compositionally biased region" description="Basic residues" evidence="1">
    <location>
        <begin position="161"/>
        <end position="171"/>
    </location>
</feature>
<comment type="caution">
    <text evidence="2">The sequence shown here is derived from an EMBL/GenBank/DDBJ whole genome shotgun (WGS) entry which is preliminary data.</text>
</comment>
<feature type="compositionally biased region" description="Pro residues" evidence="1">
    <location>
        <begin position="220"/>
        <end position="236"/>
    </location>
</feature>
<proteinExistence type="predicted"/>
<evidence type="ECO:0000256" key="1">
    <source>
        <dbReference type="SAM" id="MobiDB-lite"/>
    </source>
</evidence>
<feature type="compositionally biased region" description="Basic and acidic residues" evidence="1">
    <location>
        <begin position="189"/>
        <end position="202"/>
    </location>
</feature>
<feature type="compositionally biased region" description="Polar residues" evidence="1">
    <location>
        <begin position="130"/>
        <end position="140"/>
    </location>
</feature>
<evidence type="ECO:0000313" key="2">
    <source>
        <dbReference type="EMBL" id="TQM30124.1"/>
    </source>
</evidence>
<keyword evidence="3" id="KW-1185">Reference proteome</keyword>
<dbReference type="Proteomes" id="UP000316331">
    <property type="component" value="Unassembled WGS sequence"/>
</dbReference>
<dbReference type="AlphaFoldDB" id="A0A543F8G5"/>
<name>A0A543F8G5_9NOCA</name>